<protein>
    <submittedName>
        <fullName evidence="3">Uncharacterized protein</fullName>
    </submittedName>
</protein>
<evidence type="ECO:0000256" key="2">
    <source>
        <dbReference type="ARBA" id="ARBA00023266"/>
    </source>
</evidence>
<keyword evidence="2" id="KW-0711">Selenium</keyword>
<reference evidence="3 4" key="1">
    <citation type="submission" date="2018-11" db="EMBL/GenBank/DDBJ databases">
        <authorList>
            <consortium name="Pathogen Informatics"/>
        </authorList>
    </citation>
    <scope>NUCLEOTIDE SEQUENCE [LARGE SCALE GENOMIC DNA]</scope>
</reference>
<dbReference type="GO" id="GO:0008430">
    <property type="term" value="F:selenium binding"/>
    <property type="evidence" value="ECO:0007669"/>
    <property type="project" value="InterPro"/>
</dbReference>
<dbReference type="Pfam" id="PF05694">
    <property type="entry name" value="SBP56"/>
    <property type="match status" value="1"/>
</dbReference>
<dbReference type="OrthoDB" id="10252446at2759"/>
<keyword evidence="4" id="KW-1185">Reference proteome</keyword>
<dbReference type="PANTHER" id="PTHR23300:SF0">
    <property type="entry name" value="METHANETHIOL OXIDASE"/>
    <property type="match status" value="1"/>
</dbReference>
<accession>A0A3P6QSC5</accession>
<comment type="similarity">
    <text evidence="1">Belongs to the selenium-binding protein family.</text>
</comment>
<proteinExistence type="inferred from homology"/>
<organism evidence="3 4">
    <name type="scientific">Cylicostephanus goldi</name>
    <name type="common">Nematode worm</name>
    <dbReference type="NCBI Taxonomy" id="71465"/>
    <lineage>
        <taxon>Eukaryota</taxon>
        <taxon>Metazoa</taxon>
        <taxon>Ecdysozoa</taxon>
        <taxon>Nematoda</taxon>
        <taxon>Chromadorea</taxon>
        <taxon>Rhabditida</taxon>
        <taxon>Rhabditina</taxon>
        <taxon>Rhabditomorpha</taxon>
        <taxon>Strongyloidea</taxon>
        <taxon>Strongylidae</taxon>
        <taxon>Cylicostephanus</taxon>
    </lineage>
</organism>
<evidence type="ECO:0000313" key="4">
    <source>
        <dbReference type="Proteomes" id="UP000271889"/>
    </source>
</evidence>
<dbReference type="EMBL" id="UYRV01000814">
    <property type="protein sequence ID" value="VDK45603.1"/>
    <property type="molecule type" value="Genomic_DNA"/>
</dbReference>
<evidence type="ECO:0000256" key="1">
    <source>
        <dbReference type="ARBA" id="ARBA00005606"/>
    </source>
</evidence>
<dbReference type="PANTHER" id="PTHR23300">
    <property type="entry name" value="METHANETHIOL OXIDASE"/>
    <property type="match status" value="1"/>
</dbReference>
<dbReference type="Proteomes" id="UP000271889">
    <property type="component" value="Unassembled WGS sequence"/>
</dbReference>
<dbReference type="InterPro" id="IPR008826">
    <property type="entry name" value="Se-bd"/>
</dbReference>
<gene>
    <name evidence="3" type="ORF">CGOC_LOCUS555</name>
</gene>
<evidence type="ECO:0000313" key="3">
    <source>
        <dbReference type="EMBL" id="VDK45603.1"/>
    </source>
</evidence>
<dbReference type="AlphaFoldDB" id="A0A3P6QSC5"/>
<sequence>MLVAIDVDEESDTFCQILSKCVLPYVGDEVHHTGWNACSSCHDKPSAKRTHIILPCLNSSRIYFVNVEDERNIRLDKIISPEELQNYNASFPHTCHCLADGNIMINTCGDGNNNNKGNFLLIDGKTFEPKDCYLEDSKSVPFSYDYWYQPRRDVMISSEWGSPKRIKEGFDPTDLAKGNYGHSVHVYKWSTHEKLKTIELPICDGALPFEVRYFLFIYCLTAHKLAVQICSSAAVVPEPLQRRVGAVPIRAKAVERCICLTSASSCFAGSIQARSDESLCICRMRFGLKHILTEA</sequence>
<name>A0A3P6QSC5_CYLGO</name>